<feature type="region of interest" description="Disordered" evidence="1">
    <location>
        <begin position="634"/>
        <end position="689"/>
    </location>
</feature>
<gene>
    <name evidence="2" type="ORF">YASMINEVIRUS_537</name>
</gene>
<evidence type="ECO:0000256" key="1">
    <source>
        <dbReference type="SAM" id="MobiDB-lite"/>
    </source>
</evidence>
<dbReference type="EMBL" id="UPSH01000001">
    <property type="protein sequence ID" value="VBB18074.1"/>
    <property type="molecule type" value="Genomic_DNA"/>
</dbReference>
<evidence type="ECO:0008006" key="4">
    <source>
        <dbReference type="Google" id="ProtNLM"/>
    </source>
</evidence>
<feature type="compositionally biased region" description="Basic and acidic residues" evidence="1">
    <location>
        <begin position="450"/>
        <end position="467"/>
    </location>
</feature>
<feature type="region of interest" description="Disordered" evidence="1">
    <location>
        <begin position="393"/>
        <end position="476"/>
    </location>
</feature>
<feature type="compositionally biased region" description="Basic residues" evidence="1">
    <location>
        <begin position="646"/>
        <end position="655"/>
    </location>
</feature>
<evidence type="ECO:0000313" key="3">
    <source>
        <dbReference type="Proteomes" id="UP000594342"/>
    </source>
</evidence>
<protein>
    <recommendedName>
        <fullName evidence="4">Divergent protein kinase</fullName>
    </recommendedName>
</protein>
<dbReference type="Proteomes" id="UP000594342">
    <property type="component" value="Unassembled WGS sequence"/>
</dbReference>
<proteinExistence type="predicted"/>
<feature type="compositionally biased region" description="Basic and acidic residues" evidence="1">
    <location>
        <begin position="912"/>
        <end position="932"/>
    </location>
</feature>
<reference evidence="2 3" key="1">
    <citation type="submission" date="2018-10" db="EMBL/GenBank/DDBJ databases">
        <authorList>
            <consortium name="IHU Genomes"/>
        </authorList>
    </citation>
    <scope>NUCLEOTIDE SEQUENCE [LARGE SCALE GENOMIC DNA]</scope>
    <source>
        <strain evidence="2 3">A1</strain>
    </source>
</reference>
<feature type="region of interest" description="Disordered" evidence="1">
    <location>
        <begin position="911"/>
        <end position="932"/>
    </location>
</feature>
<accession>A0A5K0U9B0</accession>
<comment type="caution">
    <text evidence="2">The sequence shown here is derived from an EMBL/GenBank/DDBJ whole genome shotgun (WGS) entry which is preliminary data.</text>
</comment>
<name>A0A5K0U9B0_9VIRU</name>
<organism evidence="2 3">
    <name type="scientific">Yasminevirus sp. GU-2018</name>
    <dbReference type="NCBI Taxonomy" id="2420051"/>
    <lineage>
        <taxon>Viruses</taxon>
        <taxon>Varidnaviria</taxon>
        <taxon>Bamfordvirae</taxon>
        <taxon>Nucleocytoviricota</taxon>
        <taxon>Megaviricetes</taxon>
        <taxon>Imitervirales</taxon>
        <taxon>Mimiviridae</taxon>
        <taxon>Klosneuvirinae</taxon>
        <taxon>Yasminevirus</taxon>
        <taxon>Yasminevirus saudimassiliense</taxon>
    </lineage>
</organism>
<sequence>MTAKRYDNLDFLLNIYNDLIYHKTPENSYRFDPITRKGIQLVDLKKPSTFDHSQVFDGELKYLGAYNNRLHFKRKSKSGYPCHVMFGCYEDANTTNLQKGVLYNTAIMYIASEFVVNEKFKHSILPVMLFDIDRSEIAKHIPNFDQLVKDSGVQCSESTSMYCLITEHFFNMMPLSEFLKMHTDMNETLWKTLFFQVLFSLYKLTERLSQFRHNQLNLDAIMVYVKNVDDSKTLYKVGDTKFFVPNAGFDIKIGDYDYATTADYIPNAVTGRKPYNDYYDVHYFFTYLRLWLNENSINVPKSVMSFINDIAPPELLDKNIKEVSNFTGLDESTDIKNLNSVKTIPSMILKKNNFFGSFITNSEQDRDMDMSATPIENPTALVGEFSTDSEFSESEYVRSVTDSDSGNPRLLGRLVSGTKKSEHQKNHLSKHTNNKSSNKNLEISNNTMPKRTDKSQASIREKSKTQSDSENGYTESDILENADRFYRSREKSRKNVDSTHSVDAFEGAIKDKVSKGKNKEDETGKEYESYFNSLRAVARPKATNDDNSSKKQTKTQKKTVRDVPELSSEETPESSDSEKNNKKLFKKPTSKKTEVDTVSISSNSSSESNETGTTTYKKFMEALDKINMADIAAKLSPDEPEDSSKKSKKSKKHRKHEQEHDTSSQEGGNSEDDVPVNKHAKSGKGRAGYESYLGNDLANKIKNLPDNYLAEVPPHMLHMLPDENGVVLGDGSGQMDQQKPNAMAGLLGFGGEAGMGGMPGMGGMEPPQGIHSNRSAPGFGSMGKPMMGNMPGPMSGPMSAPMSAPMHGAMPSMPQVDPAMSMQGMPMGLPAGMPVDPSMGMQGMQGMQGMPMGMPMGMQSMPMGAGMMQGMDPSMGMGGMPMAPMQGMPGDMSGMGGFPMMGGAKPKKYRIVKGDGSKDGSKSYTGKRDFFF</sequence>
<keyword evidence="3" id="KW-1185">Reference proteome</keyword>
<feature type="compositionally biased region" description="Low complexity" evidence="1">
    <location>
        <begin position="597"/>
        <end position="613"/>
    </location>
</feature>
<evidence type="ECO:0000313" key="2">
    <source>
        <dbReference type="EMBL" id="VBB18074.1"/>
    </source>
</evidence>
<feature type="region of interest" description="Disordered" evidence="1">
    <location>
        <begin position="536"/>
        <end position="613"/>
    </location>
</feature>